<keyword evidence="1" id="KW-0472">Membrane</keyword>
<sequence length="79" mass="8980">MDVLVIILAIIVLAVYFSPFIFSSLQASFPFFNSFMKVKYTTIFAIIAVMFGLYMDPFPVQTVFLGMIAGSFMDFLLRD</sequence>
<evidence type="ECO:0000256" key="1">
    <source>
        <dbReference type="SAM" id="Phobius"/>
    </source>
</evidence>
<feature type="transmembrane region" description="Helical" evidence="1">
    <location>
        <begin position="37"/>
        <end position="54"/>
    </location>
</feature>
<dbReference type="Proteomes" id="UP001596142">
    <property type="component" value="Unassembled WGS sequence"/>
</dbReference>
<gene>
    <name evidence="2" type="ORF">ACFPU1_14830</name>
</gene>
<evidence type="ECO:0000313" key="3">
    <source>
        <dbReference type="Proteomes" id="UP001596142"/>
    </source>
</evidence>
<evidence type="ECO:0000313" key="2">
    <source>
        <dbReference type="EMBL" id="MFC5714034.1"/>
    </source>
</evidence>
<evidence type="ECO:0008006" key="4">
    <source>
        <dbReference type="Google" id="ProtNLM"/>
    </source>
</evidence>
<protein>
    <recommendedName>
        <fullName evidence="4">Rod shape-determining protein MreD</fullName>
    </recommendedName>
</protein>
<dbReference type="EMBL" id="JBHSOZ010000009">
    <property type="protein sequence ID" value="MFC5714034.1"/>
    <property type="molecule type" value="Genomic_DNA"/>
</dbReference>
<feature type="transmembrane region" description="Helical" evidence="1">
    <location>
        <begin position="6"/>
        <end position="25"/>
    </location>
</feature>
<proteinExistence type="predicted"/>
<name>A0ABW0YVG3_9BACI</name>
<keyword evidence="1" id="KW-1133">Transmembrane helix</keyword>
<reference evidence="3" key="1">
    <citation type="journal article" date="2019" name="Int. J. Syst. Evol. Microbiol.">
        <title>The Global Catalogue of Microorganisms (GCM) 10K type strain sequencing project: providing services to taxonomists for standard genome sequencing and annotation.</title>
        <authorList>
            <consortium name="The Broad Institute Genomics Platform"/>
            <consortium name="The Broad Institute Genome Sequencing Center for Infectious Disease"/>
            <person name="Wu L."/>
            <person name="Ma J."/>
        </authorList>
    </citation>
    <scope>NUCLEOTIDE SEQUENCE [LARGE SCALE GENOMIC DNA]</scope>
    <source>
        <strain evidence="3">CECT 7184</strain>
    </source>
</reference>
<keyword evidence="3" id="KW-1185">Reference proteome</keyword>
<keyword evidence="1" id="KW-0812">Transmembrane</keyword>
<accession>A0ABW0YVG3</accession>
<comment type="caution">
    <text evidence="2">The sequence shown here is derived from an EMBL/GenBank/DDBJ whole genome shotgun (WGS) entry which is preliminary data.</text>
</comment>
<organism evidence="2 3">
    <name type="scientific">Thalassorhabdus alkalitolerans</name>
    <dbReference type="NCBI Taxonomy" id="2282697"/>
    <lineage>
        <taxon>Bacteria</taxon>
        <taxon>Bacillati</taxon>
        <taxon>Bacillota</taxon>
        <taxon>Bacilli</taxon>
        <taxon>Bacillales</taxon>
        <taxon>Bacillaceae</taxon>
        <taxon>Thalassorhabdus</taxon>
    </lineage>
</organism>
<dbReference type="RefSeq" id="WP_100400692.1">
    <property type="nucleotide sequence ID" value="NZ_JBHSOZ010000009.1"/>
</dbReference>